<dbReference type="STRING" id="1760988.SAMN02949497_2621"/>
<proteinExistence type="predicted"/>
<dbReference type="Pfam" id="PF04077">
    <property type="entry name" value="DsrH"/>
    <property type="match status" value="1"/>
</dbReference>
<dbReference type="AlphaFoldDB" id="A0A1Y6D5Q2"/>
<dbReference type="InterPro" id="IPR007215">
    <property type="entry name" value="Sulphur_relay_TusB/DsrH"/>
</dbReference>
<dbReference type="EMBL" id="FXAM01000001">
    <property type="protein sequence ID" value="SMF95265.1"/>
    <property type="molecule type" value="Genomic_DNA"/>
</dbReference>
<dbReference type="NCBIfam" id="TIGR03011">
    <property type="entry name" value="sulf_tusB_dsrH"/>
    <property type="match status" value="1"/>
</dbReference>
<gene>
    <name evidence="1" type="ORF">SAMN02949497_2621</name>
</gene>
<dbReference type="SUPFAM" id="SSF75169">
    <property type="entry name" value="DsrEFH-like"/>
    <property type="match status" value="1"/>
</dbReference>
<dbReference type="PANTHER" id="PTHR37526:SF1">
    <property type="entry name" value="PROTEIN TUSB"/>
    <property type="match status" value="1"/>
</dbReference>
<dbReference type="Proteomes" id="UP000192923">
    <property type="component" value="Unassembled WGS sequence"/>
</dbReference>
<accession>A0A1Y6D5Q2</accession>
<protein>
    <submittedName>
        <fullName evidence="1">tRNA 2-thiouridine synthesizing protein B</fullName>
    </submittedName>
</protein>
<dbReference type="OrthoDB" id="9795117at2"/>
<organism evidence="1 2">
    <name type="scientific">Methylomagnum ishizawai</name>
    <dbReference type="NCBI Taxonomy" id="1760988"/>
    <lineage>
        <taxon>Bacteria</taxon>
        <taxon>Pseudomonadati</taxon>
        <taxon>Pseudomonadota</taxon>
        <taxon>Gammaproteobacteria</taxon>
        <taxon>Methylococcales</taxon>
        <taxon>Methylococcaceae</taxon>
        <taxon>Methylomagnum</taxon>
    </lineage>
</organism>
<name>A0A1Y6D5Q2_9GAMM</name>
<sequence length="101" mass="10424">MAVLHLVGHSPHENRAWADCLLRAGAGDAVLLIEAGVYAAVGNVGTETTRLAAGRVALYALAPDLAARGLATSDLAAGIVPVDYTGFVALTTTHNPIQSWF</sequence>
<dbReference type="GO" id="GO:1990228">
    <property type="term" value="C:sulfurtransferase complex"/>
    <property type="evidence" value="ECO:0007669"/>
    <property type="project" value="TreeGrafter"/>
</dbReference>
<dbReference type="Gene3D" id="3.40.1260.10">
    <property type="entry name" value="DsrEFH-like"/>
    <property type="match status" value="1"/>
</dbReference>
<reference evidence="1 2" key="1">
    <citation type="submission" date="2016-12" db="EMBL/GenBank/DDBJ databases">
        <authorList>
            <person name="Song W.-J."/>
            <person name="Kurnit D.M."/>
        </authorList>
    </citation>
    <scope>NUCLEOTIDE SEQUENCE [LARGE SCALE GENOMIC DNA]</scope>
    <source>
        <strain evidence="1 2">175</strain>
    </source>
</reference>
<dbReference type="GO" id="GO:0002143">
    <property type="term" value="P:tRNA wobble position uridine thiolation"/>
    <property type="evidence" value="ECO:0007669"/>
    <property type="project" value="InterPro"/>
</dbReference>
<evidence type="ECO:0000313" key="2">
    <source>
        <dbReference type="Proteomes" id="UP000192923"/>
    </source>
</evidence>
<dbReference type="RefSeq" id="WP_085213339.1">
    <property type="nucleotide sequence ID" value="NZ_FXAM01000001.1"/>
</dbReference>
<dbReference type="PANTHER" id="PTHR37526">
    <property type="entry name" value="PROTEIN TUSB"/>
    <property type="match status" value="1"/>
</dbReference>
<dbReference type="InterPro" id="IPR027396">
    <property type="entry name" value="DsrEFH-like"/>
</dbReference>
<evidence type="ECO:0000313" key="1">
    <source>
        <dbReference type="EMBL" id="SMF95265.1"/>
    </source>
</evidence>
<keyword evidence="2" id="KW-1185">Reference proteome</keyword>